<comment type="caution">
    <text evidence="2">The sequence shown here is derived from an EMBL/GenBank/DDBJ whole genome shotgun (WGS) entry which is preliminary data.</text>
</comment>
<dbReference type="SUPFAM" id="SSF53335">
    <property type="entry name" value="S-adenosyl-L-methionine-dependent methyltransferases"/>
    <property type="match status" value="1"/>
</dbReference>
<dbReference type="PANTHER" id="PTHR41313:SF1">
    <property type="entry name" value="DNA METHYLASE ADENINE-SPECIFIC DOMAIN-CONTAINING PROTEIN"/>
    <property type="match status" value="1"/>
</dbReference>
<feature type="domain" description="DNA methylase adenine-specific" evidence="1">
    <location>
        <begin position="68"/>
        <end position="294"/>
    </location>
</feature>
<evidence type="ECO:0000313" key="2">
    <source>
        <dbReference type="EMBL" id="TFU97039.1"/>
    </source>
</evidence>
<dbReference type="AlphaFoldDB" id="A0A4Y9JAQ2"/>
<dbReference type="Proteomes" id="UP000297253">
    <property type="component" value="Unassembled WGS sequence"/>
</dbReference>
<sequence length="317" mass="35807">MNFEKIEQAYDLLLENVQTIQNLLGTNFYDALIEQNAAYLAGSHENEVVATNIASLKQLQLTAEEWRRAYQFLFIKANQTEPMQYNHQFTPDSIGFILTFLLEQLVTEEQVTVLEIGSGTGNLAQTILNHSQKEIDYLGIEVDDLLIDLSASIADVMDSSVHFAQGDAVRPQILKESQIIIGDLPIGYYPDDRIAQRYQVASPDEHTYAHHLLMEQSLKYLKQDGYAILLAPNDLLTSPQSPLLKNWLKEHASVVAVITLPATLFGAQSMVKTIFVLQKQTNVSVETFVYPLTNLQSPEELQAFTENFKKWKQDNAI</sequence>
<dbReference type="InterPro" id="IPR016843">
    <property type="entry name" value="S-AdoMet-dep_Ade-MeTrfase_prd"/>
</dbReference>
<dbReference type="STRING" id="1432788.BU202_08030"/>
<dbReference type="GO" id="GO:0003677">
    <property type="term" value="F:DNA binding"/>
    <property type="evidence" value="ECO:0007669"/>
    <property type="project" value="InterPro"/>
</dbReference>
<dbReference type="Pfam" id="PF02384">
    <property type="entry name" value="N6_Mtase"/>
    <property type="match status" value="1"/>
</dbReference>
<name>A0A4Y9JAQ2_9STRE</name>
<evidence type="ECO:0000313" key="3">
    <source>
        <dbReference type="Proteomes" id="UP000297253"/>
    </source>
</evidence>
<organism evidence="2 3">
    <name type="scientific">Streptococcus cuniculi</name>
    <dbReference type="NCBI Taxonomy" id="1432788"/>
    <lineage>
        <taxon>Bacteria</taxon>
        <taxon>Bacillati</taxon>
        <taxon>Bacillota</taxon>
        <taxon>Bacilli</taxon>
        <taxon>Lactobacillales</taxon>
        <taxon>Streptococcaceae</taxon>
        <taxon>Streptococcus</taxon>
    </lineage>
</organism>
<dbReference type="Gene3D" id="3.40.50.150">
    <property type="entry name" value="Vaccinia Virus protein VP39"/>
    <property type="match status" value="1"/>
</dbReference>
<keyword evidence="2" id="KW-0489">Methyltransferase</keyword>
<dbReference type="Gene3D" id="1.10.150.470">
    <property type="match status" value="1"/>
</dbReference>
<dbReference type="RefSeq" id="WP_135182630.1">
    <property type="nucleotide sequence ID" value="NZ_JADGKZ010000017.1"/>
</dbReference>
<dbReference type="InterPro" id="IPR003356">
    <property type="entry name" value="DNA_methylase_A-5"/>
</dbReference>
<dbReference type="PANTHER" id="PTHR41313">
    <property type="entry name" value="ADENINE-SPECIFIC METHYLTRANSFERASE"/>
    <property type="match status" value="1"/>
</dbReference>
<dbReference type="OrthoDB" id="9788159at2"/>
<protein>
    <submittedName>
        <fullName evidence="2">Class I SAM-dependent methyltransferase</fullName>
    </submittedName>
</protein>
<accession>A0A4Y9JAQ2</accession>
<dbReference type="PIRSF" id="PIRSF026567">
    <property type="entry name" value="Adenine_mtase_bact_prd"/>
    <property type="match status" value="1"/>
</dbReference>
<dbReference type="CDD" id="cd02440">
    <property type="entry name" value="AdoMet_MTases"/>
    <property type="match status" value="1"/>
</dbReference>
<reference evidence="2 3" key="1">
    <citation type="submission" date="2019-03" db="EMBL/GenBank/DDBJ databases">
        <title>Diversity of the mouse oral microbiome.</title>
        <authorList>
            <person name="Joseph S."/>
            <person name="Aduse-Opoku J."/>
            <person name="Curtis M."/>
            <person name="Wade W."/>
            <person name="Hashim A."/>
        </authorList>
    </citation>
    <scope>NUCLEOTIDE SEQUENCE [LARGE SCALE GENOMIC DNA]</scope>
    <source>
        <strain evidence="2 3">WM131</strain>
    </source>
</reference>
<dbReference type="InterPro" id="IPR052933">
    <property type="entry name" value="DNA_Protect_Modify"/>
</dbReference>
<proteinExistence type="predicted"/>
<gene>
    <name evidence="2" type="ORF">E4T82_09695</name>
</gene>
<dbReference type="InterPro" id="IPR029063">
    <property type="entry name" value="SAM-dependent_MTases_sf"/>
</dbReference>
<keyword evidence="2" id="KW-0808">Transferase</keyword>
<dbReference type="GO" id="GO:0008170">
    <property type="term" value="F:N-methyltransferase activity"/>
    <property type="evidence" value="ECO:0007669"/>
    <property type="project" value="InterPro"/>
</dbReference>
<dbReference type="GO" id="GO:0032259">
    <property type="term" value="P:methylation"/>
    <property type="evidence" value="ECO:0007669"/>
    <property type="project" value="UniProtKB-KW"/>
</dbReference>
<evidence type="ECO:0000259" key="1">
    <source>
        <dbReference type="Pfam" id="PF02384"/>
    </source>
</evidence>
<dbReference type="EMBL" id="SPPD01000017">
    <property type="protein sequence ID" value="TFU97039.1"/>
    <property type="molecule type" value="Genomic_DNA"/>
</dbReference>